<evidence type="ECO:0000313" key="2">
    <source>
        <dbReference type="Proteomes" id="UP000235786"/>
    </source>
</evidence>
<proteinExistence type="predicted"/>
<gene>
    <name evidence="1" type="ORF">L207DRAFT_201950</name>
</gene>
<keyword evidence="2" id="KW-1185">Reference proteome</keyword>
<organism evidence="1 2">
    <name type="scientific">Hyaloscypha variabilis (strain UAMH 11265 / GT02V1 / F)</name>
    <name type="common">Meliniomyces variabilis</name>
    <dbReference type="NCBI Taxonomy" id="1149755"/>
    <lineage>
        <taxon>Eukaryota</taxon>
        <taxon>Fungi</taxon>
        <taxon>Dikarya</taxon>
        <taxon>Ascomycota</taxon>
        <taxon>Pezizomycotina</taxon>
        <taxon>Leotiomycetes</taxon>
        <taxon>Helotiales</taxon>
        <taxon>Hyaloscyphaceae</taxon>
        <taxon>Hyaloscypha</taxon>
        <taxon>Hyaloscypha variabilis</taxon>
    </lineage>
</organism>
<accession>A0A2J6QX60</accession>
<dbReference type="AlphaFoldDB" id="A0A2J6QX60"/>
<reference evidence="1 2" key="1">
    <citation type="submission" date="2016-04" db="EMBL/GenBank/DDBJ databases">
        <title>A degradative enzymes factory behind the ericoid mycorrhizal symbiosis.</title>
        <authorList>
            <consortium name="DOE Joint Genome Institute"/>
            <person name="Martino E."/>
            <person name="Morin E."/>
            <person name="Grelet G."/>
            <person name="Kuo A."/>
            <person name="Kohler A."/>
            <person name="Daghino S."/>
            <person name="Barry K."/>
            <person name="Choi C."/>
            <person name="Cichocki N."/>
            <person name="Clum A."/>
            <person name="Copeland A."/>
            <person name="Hainaut M."/>
            <person name="Haridas S."/>
            <person name="Labutti K."/>
            <person name="Lindquist E."/>
            <person name="Lipzen A."/>
            <person name="Khouja H.-R."/>
            <person name="Murat C."/>
            <person name="Ohm R."/>
            <person name="Olson A."/>
            <person name="Spatafora J."/>
            <person name="Veneault-Fourrey C."/>
            <person name="Henrissat B."/>
            <person name="Grigoriev I."/>
            <person name="Martin F."/>
            <person name="Perotto S."/>
        </authorList>
    </citation>
    <scope>NUCLEOTIDE SEQUENCE [LARGE SCALE GENOMIC DNA]</scope>
    <source>
        <strain evidence="1 2">F</strain>
    </source>
</reference>
<name>A0A2J6QX60_HYAVF</name>
<protein>
    <submittedName>
        <fullName evidence="1">Uncharacterized protein</fullName>
    </submittedName>
</protein>
<dbReference type="Proteomes" id="UP000235786">
    <property type="component" value="Unassembled WGS sequence"/>
</dbReference>
<evidence type="ECO:0000313" key="1">
    <source>
        <dbReference type="EMBL" id="PMD30844.1"/>
    </source>
</evidence>
<sequence>MRAKGNETRAWKVELEKSLTEVVSLESSLFCISAILFGLGPPSWAPCSLSPCHPSCHPVPNAHPPVVKRAGLRSTCSSLPSSSPVKCVLVCHRPTAPSRSATALARSVPRPARLPPNVLQAHLAWVVVAQGGLGDWVGTVLMLLTAASTPSSGQFSCSHFLHWLRIPQSPPVPCPIYHLRQRATTVRLPSSTPLHSHLHLRLHVLIHDLLFFFPFSSRSLPHIPTTDPLITLRQPDAQSLSCSRGPFLSLTPLCSLDFCLSPFCDLLVLYVPYITSNQYCRLQFSNHP</sequence>
<dbReference type="EMBL" id="KZ613965">
    <property type="protein sequence ID" value="PMD30844.1"/>
    <property type="molecule type" value="Genomic_DNA"/>
</dbReference>